<accession>A0A8T0H5Q3</accession>
<dbReference type="EMBL" id="CM026428">
    <property type="protein sequence ID" value="KAG0566027.1"/>
    <property type="molecule type" value="Genomic_DNA"/>
</dbReference>
<evidence type="ECO:0000313" key="1">
    <source>
        <dbReference type="EMBL" id="KAG0566027.1"/>
    </source>
</evidence>
<dbReference type="AlphaFoldDB" id="A0A8T0H5Q3"/>
<comment type="caution">
    <text evidence="1">The sequence shown here is derived from an EMBL/GenBank/DDBJ whole genome shotgun (WGS) entry which is preliminary data.</text>
</comment>
<evidence type="ECO:0000313" key="2">
    <source>
        <dbReference type="Proteomes" id="UP000822688"/>
    </source>
</evidence>
<sequence>MGWNSGIALHYGRKAMIRQSPRRAARGVFMEVELLAPGGWRVMGLPPLHCTALHWGHFCSVLCRGGGREGGRELGRLPPDLGSVCQAPGAPASASFFPWARLVVAALRSGMGNAALAFCAHSVWTFPAREVPSLPGLPVPPRFFAVCPVPSCPRRHCPC</sequence>
<protein>
    <submittedName>
        <fullName evidence="1">Uncharacterized protein</fullName>
    </submittedName>
</protein>
<dbReference type="Proteomes" id="UP000822688">
    <property type="component" value="Chromosome 7"/>
</dbReference>
<keyword evidence="2" id="KW-1185">Reference proteome</keyword>
<organism evidence="1 2">
    <name type="scientific">Ceratodon purpureus</name>
    <name type="common">Fire moss</name>
    <name type="synonym">Dicranum purpureum</name>
    <dbReference type="NCBI Taxonomy" id="3225"/>
    <lineage>
        <taxon>Eukaryota</taxon>
        <taxon>Viridiplantae</taxon>
        <taxon>Streptophyta</taxon>
        <taxon>Embryophyta</taxon>
        <taxon>Bryophyta</taxon>
        <taxon>Bryophytina</taxon>
        <taxon>Bryopsida</taxon>
        <taxon>Dicranidae</taxon>
        <taxon>Pseudoditrichales</taxon>
        <taxon>Ditrichaceae</taxon>
        <taxon>Ceratodon</taxon>
    </lineage>
</organism>
<gene>
    <name evidence="1" type="ORF">KC19_7G032700</name>
</gene>
<proteinExistence type="predicted"/>
<reference evidence="1" key="1">
    <citation type="submission" date="2020-06" db="EMBL/GenBank/DDBJ databases">
        <title>WGS assembly of Ceratodon purpureus strain R40.</title>
        <authorList>
            <person name="Carey S.B."/>
            <person name="Jenkins J."/>
            <person name="Shu S."/>
            <person name="Lovell J.T."/>
            <person name="Sreedasyam A."/>
            <person name="Maumus F."/>
            <person name="Tiley G.P."/>
            <person name="Fernandez-Pozo N."/>
            <person name="Barry K."/>
            <person name="Chen C."/>
            <person name="Wang M."/>
            <person name="Lipzen A."/>
            <person name="Daum C."/>
            <person name="Saski C.A."/>
            <person name="Payton A.C."/>
            <person name="Mcbreen J.C."/>
            <person name="Conrad R.E."/>
            <person name="Kollar L.M."/>
            <person name="Olsson S."/>
            <person name="Huttunen S."/>
            <person name="Landis J.B."/>
            <person name="Wickett N.J."/>
            <person name="Johnson M.G."/>
            <person name="Rensing S.A."/>
            <person name="Grimwood J."/>
            <person name="Schmutz J."/>
            <person name="Mcdaniel S.F."/>
        </authorList>
    </citation>
    <scope>NUCLEOTIDE SEQUENCE</scope>
    <source>
        <strain evidence="1">R40</strain>
    </source>
</reference>
<name>A0A8T0H5Q3_CERPU</name>